<reference evidence="1 2" key="2">
    <citation type="journal article" date="2011" name="J. Antibiot.">
        <title>Furaquinocins I and J: novel polyketide isoprenoid hybrid compounds from Streptomyces reveromyceticus SN-593.</title>
        <authorList>
            <person name="Panthee S."/>
            <person name="Takahashi S."/>
            <person name="Takagi H."/>
            <person name="Nogawa T."/>
            <person name="Oowada E."/>
            <person name="Uramoto M."/>
            <person name="Osada H."/>
        </authorList>
    </citation>
    <scope>NUCLEOTIDE SEQUENCE [LARGE SCALE GENOMIC DNA]</scope>
    <source>
        <strain evidence="1 2">SN-593</strain>
    </source>
</reference>
<name>A0A7U3VLT7_9ACTN</name>
<gene>
    <name evidence="1" type="ORF">RVR_912</name>
</gene>
<proteinExistence type="predicted"/>
<dbReference type="EMBL" id="AP018365">
    <property type="protein sequence ID" value="BBA95874.1"/>
    <property type="molecule type" value="Genomic_DNA"/>
</dbReference>
<organism evidence="1 2">
    <name type="scientific">Actinacidiphila reveromycinica</name>
    <dbReference type="NCBI Taxonomy" id="659352"/>
    <lineage>
        <taxon>Bacteria</taxon>
        <taxon>Bacillati</taxon>
        <taxon>Actinomycetota</taxon>
        <taxon>Actinomycetes</taxon>
        <taxon>Kitasatosporales</taxon>
        <taxon>Streptomycetaceae</taxon>
        <taxon>Actinacidiphila</taxon>
    </lineage>
</organism>
<reference evidence="1 2" key="3">
    <citation type="journal article" date="2011" name="Nat. Chem. Biol.">
        <title>Reveromycin A biosynthesis uses RevG and RevJ for stereospecific spiroacetal formation.</title>
        <authorList>
            <person name="Takahashi S."/>
            <person name="Toyoda A."/>
            <person name="Sekiyama Y."/>
            <person name="Takagi H."/>
            <person name="Nogawa T."/>
            <person name="Uramoto M."/>
            <person name="Suzuki R."/>
            <person name="Koshino H."/>
            <person name="Kumano T."/>
            <person name="Panthee S."/>
            <person name="Dairi T."/>
            <person name="Ishikawa J."/>
            <person name="Ikeda H."/>
            <person name="Sakaki Y."/>
            <person name="Osada H."/>
        </authorList>
    </citation>
    <scope>NUCLEOTIDE SEQUENCE [LARGE SCALE GENOMIC DNA]</scope>
    <source>
        <strain evidence="1 2">SN-593</strain>
    </source>
</reference>
<evidence type="ECO:0000313" key="1">
    <source>
        <dbReference type="EMBL" id="BBA95874.1"/>
    </source>
</evidence>
<dbReference type="InterPro" id="IPR043519">
    <property type="entry name" value="NT_sf"/>
</dbReference>
<keyword evidence="2" id="KW-1185">Reference proteome</keyword>
<dbReference type="Proteomes" id="UP000595703">
    <property type="component" value="Chromosome"/>
</dbReference>
<dbReference type="RefSeq" id="WP_202232394.1">
    <property type="nucleotide sequence ID" value="NZ_AP018365.1"/>
</dbReference>
<sequence length="207" mass="21449">MTERASGLDPVRRAAVAGHVLEVLARACPGSRAELRGSLAVGTADPYSDIDALWTVPDDRFGACVDRVGAVLAEVRPLMALRGDPDSADTPGRRLLFAAFEGLPPYWRLDLGVVAEPGAEPTAPRVRHPWRPAASAIAGGVGAVKALHRGDPATAHALLTRAYPRVGLHARPTGTFAADLATLADAALALDPGLAREAAALTALPLP</sequence>
<evidence type="ECO:0008006" key="3">
    <source>
        <dbReference type="Google" id="ProtNLM"/>
    </source>
</evidence>
<protein>
    <recommendedName>
        <fullName evidence="3">Nucleotidyltransferase</fullName>
    </recommendedName>
</protein>
<reference evidence="1 2" key="4">
    <citation type="journal article" date="2020" name="Sci. Rep.">
        <title>beta-carboline chemical signals induce reveromycin production through a LuxR family regulator in Streptomyces sp. SN-593.</title>
        <authorList>
            <person name="Panthee S."/>
            <person name="Kito N."/>
            <person name="Hayashi T."/>
            <person name="Shimizu T."/>
            <person name="Ishikawa J."/>
            <person name="Hamamoto H."/>
            <person name="Osada H."/>
            <person name="Takahashi S."/>
        </authorList>
    </citation>
    <scope>NUCLEOTIDE SEQUENCE [LARGE SCALE GENOMIC DNA]</scope>
    <source>
        <strain evidence="1 2">SN-593</strain>
    </source>
</reference>
<dbReference type="AlphaFoldDB" id="A0A7U3VLT7"/>
<accession>A0A7U3VLT7</accession>
<dbReference type="SUPFAM" id="SSF81301">
    <property type="entry name" value="Nucleotidyltransferase"/>
    <property type="match status" value="1"/>
</dbReference>
<reference evidence="1 2" key="1">
    <citation type="journal article" date="2010" name="J. Bacteriol.">
        <title>Biochemical characterization of a novel indole prenyltransferase from Streptomyces sp. SN-593.</title>
        <authorList>
            <person name="Takahashi S."/>
            <person name="Takagi H."/>
            <person name="Toyoda A."/>
            <person name="Uramoto M."/>
            <person name="Nogawa T."/>
            <person name="Ueki M."/>
            <person name="Sakaki Y."/>
            <person name="Osada H."/>
        </authorList>
    </citation>
    <scope>NUCLEOTIDE SEQUENCE [LARGE SCALE GENOMIC DNA]</scope>
    <source>
        <strain evidence="1 2">SN-593</strain>
    </source>
</reference>
<evidence type="ECO:0000313" key="2">
    <source>
        <dbReference type="Proteomes" id="UP000595703"/>
    </source>
</evidence>
<dbReference type="KEGG" id="arev:RVR_912"/>